<keyword evidence="2" id="KW-1185">Reference proteome</keyword>
<dbReference type="Proteomes" id="UP000692954">
    <property type="component" value="Unassembled WGS sequence"/>
</dbReference>
<evidence type="ECO:0000313" key="1">
    <source>
        <dbReference type="EMBL" id="CAD8048361.1"/>
    </source>
</evidence>
<evidence type="ECO:0000313" key="2">
    <source>
        <dbReference type="Proteomes" id="UP000692954"/>
    </source>
</evidence>
<accession>A0A8S1K7U4</accession>
<reference evidence="1" key="1">
    <citation type="submission" date="2021-01" db="EMBL/GenBank/DDBJ databases">
        <authorList>
            <consortium name="Genoscope - CEA"/>
            <person name="William W."/>
        </authorList>
    </citation>
    <scope>NUCLEOTIDE SEQUENCE</scope>
</reference>
<protein>
    <submittedName>
        <fullName evidence="1">Uncharacterized protein</fullName>
    </submittedName>
</protein>
<dbReference type="AlphaFoldDB" id="A0A8S1K7U4"/>
<comment type="caution">
    <text evidence="1">The sequence shown here is derived from an EMBL/GenBank/DDBJ whole genome shotgun (WGS) entry which is preliminary data.</text>
</comment>
<proteinExistence type="predicted"/>
<name>A0A8S1K7U4_9CILI</name>
<sequence>MNLFEQKKQRLKKWKERKINLLCIFSQMQKCEIQYDQQ</sequence>
<dbReference type="EMBL" id="CAJJDN010000003">
    <property type="protein sequence ID" value="CAD8048361.1"/>
    <property type="molecule type" value="Genomic_DNA"/>
</dbReference>
<gene>
    <name evidence="1" type="ORF">PSON_ATCC_30995.1.T0030181</name>
</gene>
<organism evidence="1 2">
    <name type="scientific">Paramecium sonneborni</name>
    <dbReference type="NCBI Taxonomy" id="65129"/>
    <lineage>
        <taxon>Eukaryota</taxon>
        <taxon>Sar</taxon>
        <taxon>Alveolata</taxon>
        <taxon>Ciliophora</taxon>
        <taxon>Intramacronucleata</taxon>
        <taxon>Oligohymenophorea</taxon>
        <taxon>Peniculida</taxon>
        <taxon>Parameciidae</taxon>
        <taxon>Paramecium</taxon>
    </lineage>
</organism>